<feature type="transmembrane region" description="Helical" evidence="1">
    <location>
        <begin position="71"/>
        <end position="92"/>
    </location>
</feature>
<keyword evidence="3" id="KW-0378">Hydrolase</keyword>
<evidence type="ECO:0000313" key="3">
    <source>
        <dbReference type="EMBL" id="XBV86055.1"/>
    </source>
</evidence>
<dbReference type="CDD" id="cd00077">
    <property type="entry name" value="HDc"/>
    <property type="match status" value="1"/>
</dbReference>
<dbReference type="InterPro" id="IPR003607">
    <property type="entry name" value="HD/PDEase_dom"/>
</dbReference>
<dbReference type="Gene3D" id="1.10.3210.10">
    <property type="entry name" value="Hypothetical protein af1432"/>
    <property type="match status" value="1"/>
</dbReference>
<name>A0AAU7UBY3_9DEIO</name>
<keyword evidence="1" id="KW-0812">Transmembrane</keyword>
<feature type="transmembrane region" description="Helical" evidence="1">
    <location>
        <begin position="9"/>
        <end position="31"/>
    </location>
</feature>
<feature type="transmembrane region" description="Helical" evidence="1">
    <location>
        <begin position="180"/>
        <end position="201"/>
    </location>
</feature>
<feature type="transmembrane region" description="Helical" evidence="1">
    <location>
        <begin position="240"/>
        <end position="258"/>
    </location>
</feature>
<dbReference type="InterPro" id="IPR052020">
    <property type="entry name" value="Cyclic_di-GMP/3'3'-cGAMP_PDE"/>
</dbReference>
<accession>A0AAU7UBY3</accession>
<feature type="domain" description="HD-GYP" evidence="2">
    <location>
        <begin position="284"/>
        <end position="479"/>
    </location>
</feature>
<dbReference type="KEGG" id="dsc:ABOD76_07080"/>
<dbReference type="AlphaFoldDB" id="A0AAU7UBY3"/>
<dbReference type="PANTHER" id="PTHR45228">
    <property type="entry name" value="CYCLIC DI-GMP PHOSPHODIESTERASE TM_0186-RELATED"/>
    <property type="match status" value="1"/>
</dbReference>
<proteinExistence type="predicted"/>
<evidence type="ECO:0000256" key="1">
    <source>
        <dbReference type="SAM" id="Phobius"/>
    </source>
</evidence>
<gene>
    <name evidence="3" type="ORF">ABOD76_07080</name>
</gene>
<dbReference type="PROSITE" id="PS51832">
    <property type="entry name" value="HD_GYP"/>
    <property type="match status" value="1"/>
</dbReference>
<keyword evidence="1" id="KW-1133">Transmembrane helix</keyword>
<dbReference type="EC" id="3.1.4.-" evidence="3"/>
<organism evidence="3">
    <name type="scientific">Deinococcus sonorensis KR-87</name>
    <dbReference type="NCBI Taxonomy" id="694439"/>
    <lineage>
        <taxon>Bacteria</taxon>
        <taxon>Thermotogati</taxon>
        <taxon>Deinococcota</taxon>
        <taxon>Deinococci</taxon>
        <taxon>Deinococcales</taxon>
        <taxon>Deinococcaceae</taxon>
        <taxon>Deinococcus</taxon>
    </lineage>
</organism>
<dbReference type="SUPFAM" id="SSF109604">
    <property type="entry name" value="HD-domain/PDEase-like"/>
    <property type="match status" value="1"/>
</dbReference>
<protein>
    <submittedName>
        <fullName evidence="3">HD-GYP domain-containing protein</fullName>
        <ecNumber evidence="3">3.1.4.-</ecNumber>
    </submittedName>
</protein>
<keyword evidence="1" id="KW-0472">Membrane</keyword>
<dbReference type="GO" id="GO:0016787">
    <property type="term" value="F:hydrolase activity"/>
    <property type="evidence" value="ECO:0007669"/>
    <property type="project" value="UniProtKB-KW"/>
</dbReference>
<feature type="transmembrane region" description="Helical" evidence="1">
    <location>
        <begin position="112"/>
        <end position="131"/>
    </location>
</feature>
<dbReference type="EMBL" id="CP158299">
    <property type="protein sequence ID" value="XBV86055.1"/>
    <property type="molecule type" value="Genomic_DNA"/>
</dbReference>
<feature type="transmembrane region" description="Helical" evidence="1">
    <location>
        <begin position="213"/>
        <end position="234"/>
    </location>
</feature>
<reference evidence="3" key="1">
    <citation type="submission" date="2024-06" db="EMBL/GenBank/DDBJ databases">
        <title>Draft Genome Sequence of Deinococcus sonorensis Type Strain KR-87, a Biofilm Producing Representative of the Genus Deinococcus.</title>
        <authorList>
            <person name="Boren L.S."/>
            <person name="Grosso R.A."/>
            <person name="Hugenberg-Cox A.N."/>
            <person name="Hill J.T.E."/>
            <person name="Albert C.M."/>
            <person name="Tuohy J.M."/>
        </authorList>
    </citation>
    <scope>NUCLEOTIDE SEQUENCE</scope>
    <source>
        <strain evidence="3">KR-87</strain>
    </source>
</reference>
<dbReference type="Pfam" id="PF13487">
    <property type="entry name" value="HD_5"/>
    <property type="match status" value="1"/>
</dbReference>
<sequence>MRPPHRSRLLMLGTLLLPVTLALLALLLPGLNPEVELFGLHAGLVGTVAVLAVVLSLLIGQVGARQRNVQVTLLSLAFASLTLVYGVHGLAAPELGMDGMSDMAMASSYDNPMMPVAAQLGALLTATWLWLSSLASDTPALRRLARLRGSLSVLWLLVLTALMALLFVPGMAHRLVPDGVWSSTLLVLTTLLCGVAGRQYWQSWRYSRFPVQLAIVYASGWLGGAQLIIALAPAWTVAWWLYHVMLVGVTAAVVVGLLSQQRGPQLPLGTVVRGLWNNDPDDLLAAGLSVSVQQLVLATERHDPYTAGHSYRVALQALRLARVVGCGPEALRAITQGGVLHDLGKLNVAYEVLNSPARLTPEQWAQIQQHPLYGYERCRQLGYLPEELGIIRSHHERWDGTGYPDRLAGDAIPLLARILSVADVYDALTSQRAYRQPWSHQQANQHLQEEAGRMFDPALVDLWLQLPPLDLGTTSLPDWALPTSTPGPFQVAPI</sequence>
<evidence type="ECO:0000259" key="2">
    <source>
        <dbReference type="PROSITE" id="PS51832"/>
    </source>
</evidence>
<dbReference type="InterPro" id="IPR037522">
    <property type="entry name" value="HD_GYP_dom"/>
</dbReference>
<dbReference type="RefSeq" id="WP_350244106.1">
    <property type="nucleotide sequence ID" value="NZ_CP158299.1"/>
</dbReference>
<dbReference type="SMART" id="SM00471">
    <property type="entry name" value="HDc"/>
    <property type="match status" value="1"/>
</dbReference>
<feature type="transmembrane region" description="Helical" evidence="1">
    <location>
        <begin position="151"/>
        <end position="168"/>
    </location>
</feature>
<feature type="transmembrane region" description="Helical" evidence="1">
    <location>
        <begin position="37"/>
        <end position="59"/>
    </location>
</feature>